<evidence type="ECO:0000313" key="2">
    <source>
        <dbReference type="Proteomes" id="UP000501690"/>
    </source>
</evidence>
<name>A0A4D6KZD0_VIGUN</name>
<dbReference type="EMBL" id="CP039345">
    <property type="protein sequence ID" value="QCD79464.1"/>
    <property type="molecule type" value="Genomic_DNA"/>
</dbReference>
<proteinExistence type="predicted"/>
<accession>A0A4D6KZD0</accession>
<organism evidence="1 2">
    <name type="scientific">Vigna unguiculata</name>
    <name type="common">Cowpea</name>
    <dbReference type="NCBI Taxonomy" id="3917"/>
    <lineage>
        <taxon>Eukaryota</taxon>
        <taxon>Viridiplantae</taxon>
        <taxon>Streptophyta</taxon>
        <taxon>Embryophyta</taxon>
        <taxon>Tracheophyta</taxon>
        <taxon>Spermatophyta</taxon>
        <taxon>Magnoliopsida</taxon>
        <taxon>eudicotyledons</taxon>
        <taxon>Gunneridae</taxon>
        <taxon>Pentapetalae</taxon>
        <taxon>rosids</taxon>
        <taxon>fabids</taxon>
        <taxon>Fabales</taxon>
        <taxon>Fabaceae</taxon>
        <taxon>Papilionoideae</taxon>
        <taxon>50 kb inversion clade</taxon>
        <taxon>NPAAA clade</taxon>
        <taxon>indigoferoid/millettioid clade</taxon>
        <taxon>Phaseoleae</taxon>
        <taxon>Vigna</taxon>
    </lineage>
</organism>
<dbReference type="AlphaFoldDB" id="A0A4D6KZD0"/>
<evidence type="ECO:0000313" key="1">
    <source>
        <dbReference type="EMBL" id="QCD79464.1"/>
    </source>
</evidence>
<protein>
    <submittedName>
        <fullName evidence="1">Uncharacterized protein</fullName>
    </submittedName>
</protein>
<gene>
    <name evidence="1" type="ORF">DEO72_LG1g3106</name>
</gene>
<dbReference type="Proteomes" id="UP000501690">
    <property type="component" value="Linkage Group LG1"/>
</dbReference>
<sequence>MADRPMDVKVLFVGGRSTDGPECGWLANPDQPIASDDVVTYLLNPFTDGPIVCSLGRSTNSLLTMRCGLFVEPIDRWSYACLLYTSVGAKSLLKNLFKLTPLLPTAVTSSPRKSAPSLDRLG</sequence>
<keyword evidence="2" id="KW-1185">Reference proteome</keyword>
<reference evidence="1 2" key="1">
    <citation type="submission" date="2019-04" db="EMBL/GenBank/DDBJ databases">
        <title>An improved genome assembly and genetic linkage map for asparagus bean, Vigna unguiculata ssp. sesquipedialis.</title>
        <authorList>
            <person name="Xia Q."/>
            <person name="Zhang R."/>
            <person name="Dong Y."/>
        </authorList>
    </citation>
    <scope>NUCLEOTIDE SEQUENCE [LARGE SCALE GENOMIC DNA]</scope>
    <source>
        <tissue evidence="1">Leaf</tissue>
    </source>
</reference>